<keyword evidence="2" id="KW-0472">Membrane</keyword>
<dbReference type="InterPro" id="IPR057514">
    <property type="entry name" value="NTF2_SigF"/>
</dbReference>
<keyword evidence="2" id="KW-1133">Transmembrane helix</keyword>
<protein>
    <recommendedName>
        <fullName evidence="3">SigF-like NTF2-like domain-containing protein</fullName>
    </recommendedName>
</protein>
<evidence type="ECO:0000313" key="5">
    <source>
        <dbReference type="Proteomes" id="UP000034112"/>
    </source>
</evidence>
<name>A0A0F9XM01_TRIHA</name>
<keyword evidence="2" id="KW-0812">Transmembrane</keyword>
<feature type="domain" description="SigF-like NTF2-like" evidence="3">
    <location>
        <begin position="29"/>
        <end position="152"/>
    </location>
</feature>
<accession>A0A0F9XM01</accession>
<evidence type="ECO:0000256" key="2">
    <source>
        <dbReference type="SAM" id="Phobius"/>
    </source>
</evidence>
<evidence type="ECO:0000256" key="1">
    <source>
        <dbReference type="SAM" id="MobiDB-lite"/>
    </source>
</evidence>
<dbReference type="PANTHER" id="PTHR35393:SF1">
    <property type="entry name" value="SNOAL-LIKE DOMAIN-CONTAINING PROTEIN"/>
    <property type="match status" value="1"/>
</dbReference>
<comment type="caution">
    <text evidence="4">The sequence shown here is derived from an EMBL/GenBank/DDBJ whole genome shotgun (WGS) entry which is preliminary data.</text>
</comment>
<dbReference type="EMBL" id="JOKZ01000040">
    <property type="protein sequence ID" value="KKP05806.1"/>
    <property type="molecule type" value="Genomic_DNA"/>
</dbReference>
<dbReference type="OMA" id="MSQIFTI"/>
<proteinExistence type="predicted"/>
<feature type="transmembrane region" description="Helical" evidence="2">
    <location>
        <begin position="211"/>
        <end position="235"/>
    </location>
</feature>
<evidence type="ECO:0000259" key="3">
    <source>
        <dbReference type="Pfam" id="PF24840"/>
    </source>
</evidence>
<dbReference type="Pfam" id="PF24840">
    <property type="entry name" value="NTF2_SigF"/>
    <property type="match status" value="2"/>
</dbReference>
<gene>
    <name evidence="4" type="ORF">THAR02_02090</name>
</gene>
<sequence length="246" mass="27775">MENPGSSLSYHKPSSSPSVLIAKRILQNSPVQEIAAVINTLTKGSPQQQQDTLNTYFLSNAAFIHPFCRVPSISKGSVPLARDLDSRWLILGIYRWYRTLSPKIELTVDSSVFDQRNNTLYVSIRQTFSIWFVPFHSSPVKLLSVLRLTQGSSSEPGQLAPKYQPDGRNSSALAGPGQERLRYYIASQEDLYQTNDFVSFVLPYLGPLLVFLWQLYATGVTVVCSILFLPLYYFINSRQAKITRQE</sequence>
<dbReference type="AlphaFoldDB" id="A0A0F9XM01"/>
<reference evidence="5" key="1">
    <citation type="journal article" date="2015" name="Genome Announc.">
        <title>Draft whole-genome sequence of the biocontrol agent Trichoderma harzianum T6776.</title>
        <authorList>
            <person name="Baroncelli R."/>
            <person name="Piaggeschi G."/>
            <person name="Fiorini L."/>
            <person name="Bertolini E."/>
            <person name="Zapparata A."/>
            <person name="Pe M.E."/>
            <person name="Sarrocco S."/>
            <person name="Vannacci G."/>
        </authorList>
    </citation>
    <scope>NUCLEOTIDE SEQUENCE [LARGE SCALE GENOMIC DNA]</scope>
    <source>
        <strain evidence="5">T6776</strain>
    </source>
</reference>
<organism evidence="4 5">
    <name type="scientific">Trichoderma harzianum</name>
    <name type="common">Hypocrea lixii</name>
    <dbReference type="NCBI Taxonomy" id="5544"/>
    <lineage>
        <taxon>Eukaryota</taxon>
        <taxon>Fungi</taxon>
        <taxon>Dikarya</taxon>
        <taxon>Ascomycota</taxon>
        <taxon>Pezizomycotina</taxon>
        <taxon>Sordariomycetes</taxon>
        <taxon>Hypocreomycetidae</taxon>
        <taxon>Hypocreales</taxon>
        <taxon>Hypocreaceae</taxon>
        <taxon>Trichoderma</taxon>
    </lineage>
</organism>
<dbReference type="OrthoDB" id="2344312at2759"/>
<evidence type="ECO:0000313" key="4">
    <source>
        <dbReference type="EMBL" id="KKP05806.1"/>
    </source>
</evidence>
<feature type="region of interest" description="Disordered" evidence="1">
    <location>
        <begin position="152"/>
        <end position="171"/>
    </location>
</feature>
<dbReference type="Proteomes" id="UP000034112">
    <property type="component" value="Unassembled WGS sequence"/>
</dbReference>
<dbReference type="PANTHER" id="PTHR35393">
    <property type="entry name" value="CHROMOSOME 1, WHOLE GENOME SHOTGUN SEQUENCE"/>
    <property type="match status" value="1"/>
</dbReference>
<feature type="domain" description="SigF-like NTF2-like" evidence="3">
    <location>
        <begin position="182"/>
        <end position="227"/>
    </location>
</feature>